<dbReference type="EMBL" id="JAVDXT010000003">
    <property type="protein sequence ID" value="MDR7378430.1"/>
    <property type="molecule type" value="Genomic_DNA"/>
</dbReference>
<reference evidence="2 3" key="1">
    <citation type="submission" date="2023-07" db="EMBL/GenBank/DDBJ databases">
        <title>Sorghum-associated microbial communities from plants grown in Nebraska, USA.</title>
        <authorList>
            <person name="Schachtman D."/>
        </authorList>
    </citation>
    <scope>NUCLEOTIDE SEQUENCE [LARGE SCALE GENOMIC DNA]</scope>
    <source>
        <strain evidence="2 3">BE313</strain>
    </source>
</reference>
<protein>
    <submittedName>
        <fullName evidence="2">Tripartite-type tricarboxylate transporter receptor subunit TctC</fullName>
    </submittedName>
</protein>
<comment type="caution">
    <text evidence="2">The sequence shown here is derived from an EMBL/GenBank/DDBJ whole genome shotgun (WGS) entry which is preliminary data.</text>
</comment>
<dbReference type="CDD" id="cd13579">
    <property type="entry name" value="PBP2_Bug_NagM"/>
    <property type="match status" value="1"/>
</dbReference>
<evidence type="ECO:0000313" key="2">
    <source>
        <dbReference type="EMBL" id="MDR7378430.1"/>
    </source>
</evidence>
<dbReference type="PANTHER" id="PTHR42928:SF5">
    <property type="entry name" value="BLR1237 PROTEIN"/>
    <property type="match status" value="1"/>
</dbReference>
<comment type="similarity">
    <text evidence="1">Belongs to the UPF0065 (bug) family.</text>
</comment>
<name>A0ABU2CAP9_9BURK</name>
<dbReference type="PIRSF" id="PIRSF017082">
    <property type="entry name" value="YflP"/>
    <property type="match status" value="1"/>
</dbReference>
<dbReference type="PROSITE" id="PS51318">
    <property type="entry name" value="TAT"/>
    <property type="match status" value="1"/>
</dbReference>
<dbReference type="Gene3D" id="3.40.190.10">
    <property type="entry name" value="Periplasmic binding protein-like II"/>
    <property type="match status" value="1"/>
</dbReference>
<organism evidence="2 3">
    <name type="scientific">Rhodoferax ferrireducens</name>
    <dbReference type="NCBI Taxonomy" id="192843"/>
    <lineage>
        <taxon>Bacteria</taxon>
        <taxon>Pseudomonadati</taxon>
        <taxon>Pseudomonadota</taxon>
        <taxon>Betaproteobacteria</taxon>
        <taxon>Burkholderiales</taxon>
        <taxon>Comamonadaceae</taxon>
        <taxon>Rhodoferax</taxon>
    </lineage>
</organism>
<dbReference type="InterPro" id="IPR042100">
    <property type="entry name" value="Bug_dom1"/>
</dbReference>
<dbReference type="Pfam" id="PF03401">
    <property type="entry name" value="TctC"/>
    <property type="match status" value="1"/>
</dbReference>
<sequence>MPISPIPPISRRQLLHIALATAAGGLPSASRAQAIETLKILSGFAPGGTVDTLARRVATQLTGGYAKAAVVDTRTGAGGQIAISALKASAPDGATLLATPMSMLGIYPHTYKKLPYDPVADLTPVSLGVVFDMGFAVGPQVPAAVKSVPEFLEWCKAHPENANFGSPAPGSVPHFVGELIGRAGKVDLRHVGFRGSQPAILDMLGGQIAAVSAPVGEFLPHLSGGKARLLATSGAARNKFVPGTSTLVEQGLKDLVFGEWFGFYLPGKAAADVVARANTALRSALGNKEVIDGLAAMGLEARSSTPAELAALLKADSEKWAPIVKAIGFTAES</sequence>
<dbReference type="Proteomes" id="UP001180487">
    <property type="component" value="Unassembled WGS sequence"/>
</dbReference>
<dbReference type="Gene3D" id="3.40.190.150">
    <property type="entry name" value="Bordetella uptake gene, domain 1"/>
    <property type="match status" value="1"/>
</dbReference>
<evidence type="ECO:0000313" key="3">
    <source>
        <dbReference type="Proteomes" id="UP001180487"/>
    </source>
</evidence>
<dbReference type="InterPro" id="IPR006311">
    <property type="entry name" value="TAT_signal"/>
</dbReference>
<dbReference type="RefSeq" id="WP_310374582.1">
    <property type="nucleotide sequence ID" value="NZ_JAVDXT010000003.1"/>
</dbReference>
<dbReference type="InterPro" id="IPR005064">
    <property type="entry name" value="BUG"/>
</dbReference>
<gene>
    <name evidence="2" type="ORF">J2X19_003124</name>
</gene>
<evidence type="ECO:0000256" key="1">
    <source>
        <dbReference type="ARBA" id="ARBA00006987"/>
    </source>
</evidence>
<accession>A0ABU2CAP9</accession>
<dbReference type="PANTHER" id="PTHR42928">
    <property type="entry name" value="TRICARBOXYLATE-BINDING PROTEIN"/>
    <property type="match status" value="1"/>
</dbReference>
<keyword evidence="3" id="KW-1185">Reference proteome</keyword>
<keyword evidence="2" id="KW-0675">Receptor</keyword>
<proteinExistence type="inferred from homology"/>